<accession>A0ABT6TLF9</accession>
<dbReference type="SUPFAM" id="SSF52317">
    <property type="entry name" value="Class I glutamine amidotransferase-like"/>
    <property type="match status" value="1"/>
</dbReference>
<sequence length="160" mass="17912">MRFCISASEHVLLRSAYNYFKYVHRTVNGSVYSKTSTVSVLFEPKALAGNRTLLLPLQILHDDALEEALIAFVKGGGHLVTSSDLFRRNRDNVYLSKVPAIFRETLGWQDSRFIDDVPELEASPNPVLAERAYGQGRMTVVKRELDREGWASLAKAGVQA</sequence>
<proteinExistence type="predicted"/>
<dbReference type="InterPro" id="IPR029062">
    <property type="entry name" value="Class_I_gatase-like"/>
</dbReference>
<gene>
    <name evidence="1" type="ORF">KB449_19425</name>
</gene>
<keyword evidence="2" id="KW-1185">Reference proteome</keyword>
<name>A0ABT6TLF9_9BACL</name>
<dbReference type="RefSeq" id="WP_282909944.1">
    <property type="nucleotide sequence ID" value="NZ_JAGRPV010000001.1"/>
</dbReference>
<comment type="caution">
    <text evidence="1">The sequence shown here is derived from an EMBL/GenBank/DDBJ whole genome shotgun (WGS) entry which is preliminary data.</text>
</comment>
<dbReference type="EMBL" id="JAGRPV010000001">
    <property type="protein sequence ID" value="MDI4647155.1"/>
    <property type="molecule type" value="Genomic_DNA"/>
</dbReference>
<evidence type="ECO:0008006" key="3">
    <source>
        <dbReference type="Google" id="ProtNLM"/>
    </source>
</evidence>
<evidence type="ECO:0000313" key="2">
    <source>
        <dbReference type="Proteomes" id="UP001161691"/>
    </source>
</evidence>
<reference evidence="1" key="1">
    <citation type="submission" date="2023-04" db="EMBL/GenBank/DDBJ databases">
        <title>Comparative genomic analysis of Cohnella hashimotonis sp. nov., isolated from the International Space Station.</title>
        <authorList>
            <person name="Venkateswaran K."/>
            <person name="Simpson A."/>
        </authorList>
    </citation>
    <scope>NUCLEOTIDE SEQUENCE</scope>
    <source>
        <strain evidence="1">F6_2S_P_1</strain>
    </source>
</reference>
<dbReference type="Proteomes" id="UP001161691">
    <property type="component" value="Unassembled WGS sequence"/>
</dbReference>
<organism evidence="1 2">
    <name type="scientific">Cohnella hashimotonis</name>
    <dbReference type="NCBI Taxonomy" id="2826895"/>
    <lineage>
        <taxon>Bacteria</taxon>
        <taxon>Bacillati</taxon>
        <taxon>Bacillota</taxon>
        <taxon>Bacilli</taxon>
        <taxon>Bacillales</taxon>
        <taxon>Paenibacillaceae</taxon>
        <taxon>Cohnella</taxon>
    </lineage>
</organism>
<dbReference type="Gene3D" id="3.40.50.880">
    <property type="match status" value="1"/>
</dbReference>
<dbReference type="CDD" id="cd03143">
    <property type="entry name" value="A4_beta-galactosidase_middle_domain"/>
    <property type="match status" value="1"/>
</dbReference>
<evidence type="ECO:0000313" key="1">
    <source>
        <dbReference type="EMBL" id="MDI4647155.1"/>
    </source>
</evidence>
<protein>
    <recommendedName>
        <fullName evidence="3">Beta-galactosidase trimerisation domain-containing protein</fullName>
    </recommendedName>
</protein>